<feature type="transmembrane region" description="Helical" evidence="6">
    <location>
        <begin position="117"/>
        <end position="139"/>
    </location>
</feature>
<evidence type="ECO:0000256" key="6">
    <source>
        <dbReference type="SAM" id="Phobius"/>
    </source>
</evidence>
<sequence>MSVESDVQSGAHAAAAPAPAAPAGNPALLGLATFLPGALSLGLWLVGYLPAADVGAIVPAVVFSNGLFLLISCLWAARLGGSAVAAIFGTFSAFWLSLGVILTAITNAGAEAPGVLGLTATSAALPTYLLSWLIVFAALTLATLRLPLAFTGGFLFVTIAVALVLANVLTGAAIFSTLAGVCVFIFCAIFAYIWFDGMSQELGGKAMSMGNPIQK</sequence>
<gene>
    <name evidence="7" type="ORF">H6H00_12670</name>
</gene>
<keyword evidence="4 6" id="KW-1133">Transmembrane helix</keyword>
<dbReference type="Proteomes" id="UP000515728">
    <property type="component" value="Chromosome"/>
</dbReference>
<feature type="transmembrane region" description="Helical" evidence="6">
    <location>
        <begin position="84"/>
        <end position="105"/>
    </location>
</feature>
<dbReference type="InterPro" id="IPR051633">
    <property type="entry name" value="AceTr"/>
</dbReference>
<proteinExistence type="inferred from homology"/>
<evidence type="ECO:0000256" key="1">
    <source>
        <dbReference type="ARBA" id="ARBA00004141"/>
    </source>
</evidence>
<evidence type="ECO:0000256" key="5">
    <source>
        <dbReference type="ARBA" id="ARBA00023136"/>
    </source>
</evidence>
<evidence type="ECO:0000313" key="8">
    <source>
        <dbReference type="Proteomes" id="UP000515728"/>
    </source>
</evidence>
<keyword evidence="3 6" id="KW-0812">Transmembrane</keyword>
<keyword evidence="5 6" id="KW-0472">Membrane</keyword>
<comment type="similarity">
    <text evidence="2">Belongs to the acetate uptake transporter (AceTr) (TC 2.A.96) family.</text>
</comment>
<dbReference type="EMBL" id="CP060131">
    <property type="protein sequence ID" value="QNG54656.1"/>
    <property type="molecule type" value="Genomic_DNA"/>
</dbReference>
<evidence type="ECO:0000313" key="7">
    <source>
        <dbReference type="EMBL" id="QNG54656.1"/>
    </source>
</evidence>
<dbReference type="Pfam" id="PF01184">
    <property type="entry name" value="Gpr1_Fun34_YaaH"/>
    <property type="match status" value="1"/>
</dbReference>
<evidence type="ECO:0000256" key="3">
    <source>
        <dbReference type="ARBA" id="ARBA00022692"/>
    </source>
</evidence>
<dbReference type="InterPro" id="IPR000791">
    <property type="entry name" value="Gpr1/Fun34/SatP-like"/>
</dbReference>
<accession>A0A7G7MPE5</accession>
<feature type="transmembrane region" description="Helical" evidence="6">
    <location>
        <begin position="56"/>
        <end position="77"/>
    </location>
</feature>
<keyword evidence="8" id="KW-1185">Reference proteome</keyword>
<feature type="transmembrane region" description="Helical" evidence="6">
    <location>
        <begin position="27"/>
        <end position="50"/>
    </location>
</feature>
<dbReference type="PANTHER" id="PTHR31123:SF4">
    <property type="entry name" value="PROTEIN ALCS"/>
    <property type="match status" value="1"/>
</dbReference>
<feature type="transmembrane region" description="Helical" evidence="6">
    <location>
        <begin position="172"/>
        <end position="195"/>
    </location>
</feature>
<dbReference type="GO" id="GO:0005886">
    <property type="term" value="C:plasma membrane"/>
    <property type="evidence" value="ECO:0007669"/>
    <property type="project" value="TreeGrafter"/>
</dbReference>
<dbReference type="KEGG" id="ppel:H6H00_12670"/>
<name>A0A7G7MPE5_9PSEU</name>
<comment type="subcellular location">
    <subcellularLocation>
        <location evidence="1">Membrane</location>
        <topology evidence="1">Multi-pass membrane protein</topology>
    </subcellularLocation>
</comment>
<evidence type="ECO:0000256" key="2">
    <source>
        <dbReference type="ARBA" id="ARBA00005587"/>
    </source>
</evidence>
<evidence type="ECO:0000256" key="4">
    <source>
        <dbReference type="ARBA" id="ARBA00022989"/>
    </source>
</evidence>
<dbReference type="AlphaFoldDB" id="A0A7G7MPE5"/>
<protein>
    <recommendedName>
        <fullName evidence="9">Succinate-acetate transporter protein</fullName>
    </recommendedName>
</protein>
<feature type="transmembrane region" description="Helical" evidence="6">
    <location>
        <begin position="146"/>
        <end position="166"/>
    </location>
</feature>
<evidence type="ECO:0008006" key="9">
    <source>
        <dbReference type="Google" id="ProtNLM"/>
    </source>
</evidence>
<dbReference type="GO" id="GO:0015123">
    <property type="term" value="F:acetate transmembrane transporter activity"/>
    <property type="evidence" value="ECO:0007669"/>
    <property type="project" value="TreeGrafter"/>
</dbReference>
<dbReference type="RefSeq" id="WP_185721458.1">
    <property type="nucleotide sequence ID" value="NZ_CP060131.1"/>
</dbReference>
<reference evidence="7 8" key="1">
    <citation type="submission" date="2020-08" db="EMBL/GenBank/DDBJ databases">
        <authorList>
            <person name="Mo P."/>
        </authorList>
    </citation>
    <scope>NUCLEOTIDE SEQUENCE [LARGE SCALE GENOMIC DNA]</scope>
    <source>
        <strain evidence="7 8">CGMCC 4.1532</strain>
    </source>
</reference>
<dbReference type="PANTHER" id="PTHR31123">
    <property type="entry name" value="ACCUMULATION OF DYADS PROTEIN 2-RELATED"/>
    <property type="match status" value="1"/>
</dbReference>
<organism evidence="7 8">
    <name type="scientific">Pseudonocardia petroleophila</name>
    <dbReference type="NCBI Taxonomy" id="37331"/>
    <lineage>
        <taxon>Bacteria</taxon>
        <taxon>Bacillati</taxon>
        <taxon>Actinomycetota</taxon>
        <taxon>Actinomycetes</taxon>
        <taxon>Pseudonocardiales</taxon>
        <taxon>Pseudonocardiaceae</taxon>
        <taxon>Pseudonocardia</taxon>
    </lineage>
</organism>